<evidence type="ECO:0000256" key="3">
    <source>
        <dbReference type="ARBA" id="ARBA00022679"/>
    </source>
</evidence>
<dbReference type="AlphaFoldDB" id="A0A7R8W1S4"/>
<feature type="transmembrane region" description="Helical" evidence="10">
    <location>
        <begin position="341"/>
        <end position="359"/>
    </location>
</feature>
<keyword evidence="8" id="KW-0862">Zinc</keyword>
<feature type="compositionally biased region" description="Acidic residues" evidence="9">
    <location>
        <begin position="404"/>
        <end position="413"/>
    </location>
</feature>
<dbReference type="GO" id="GO:0061630">
    <property type="term" value="F:ubiquitin protein ligase activity"/>
    <property type="evidence" value="ECO:0007669"/>
    <property type="project" value="UniProtKB-EC"/>
</dbReference>
<keyword evidence="3" id="KW-0808">Transferase</keyword>
<feature type="region of interest" description="Disordered" evidence="9">
    <location>
        <begin position="369"/>
        <end position="431"/>
    </location>
</feature>
<dbReference type="InterPro" id="IPR013083">
    <property type="entry name" value="Znf_RING/FYVE/PHD"/>
</dbReference>
<dbReference type="InterPro" id="IPR044066">
    <property type="entry name" value="TRIAD_supradom"/>
</dbReference>
<dbReference type="InterPro" id="IPR031127">
    <property type="entry name" value="E3_UB_ligase_RBR"/>
</dbReference>
<dbReference type="Gene3D" id="2.20.25.20">
    <property type="match status" value="1"/>
</dbReference>
<dbReference type="EC" id="2.3.2.31" evidence="2"/>
<evidence type="ECO:0000256" key="5">
    <source>
        <dbReference type="ARBA" id="ARBA00022737"/>
    </source>
</evidence>
<name>A0A7R8W1S4_9CRUS</name>
<evidence type="ECO:0000256" key="10">
    <source>
        <dbReference type="SAM" id="Phobius"/>
    </source>
</evidence>
<comment type="catalytic activity">
    <reaction evidence="1">
        <text>[E2 ubiquitin-conjugating enzyme]-S-ubiquitinyl-L-cysteine + [acceptor protein]-L-lysine = [E2 ubiquitin-conjugating enzyme]-L-cysteine + [acceptor protein]-N(6)-ubiquitinyl-L-lysine.</text>
        <dbReference type="EC" id="2.3.2.31"/>
    </reaction>
</comment>
<evidence type="ECO:0000256" key="9">
    <source>
        <dbReference type="SAM" id="MobiDB-lite"/>
    </source>
</evidence>
<gene>
    <name evidence="11" type="ORF">CTOB1V02_LOCUS1232</name>
</gene>
<feature type="compositionally biased region" description="Polar residues" evidence="9">
    <location>
        <begin position="572"/>
        <end position="585"/>
    </location>
</feature>
<keyword evidence="10" id="KW-0812">Transmembrane</keyword>
<reference evidence="11" key="1">
    <citation type="submission" date="2020-11" db="EMBL/GenBank/DDBJ databases">
        <authorList>
            <person name="Tran Van P."/>
        </authorList>
    </citation>
    <scope>NUCLEOTIDE SEQUENCE</scope>
</reference>
<keyword evidence="10" id="KW-1133">Transmembrane helix</keyword>
<evidence type="ECO:0000256" key="6">
    <source>
        <dbReference type="ARBA" id="ARBA00022771"/>
    </source>
</evidence>
<evidence type="ECO:0000313" key="11">
    <source>
        <dbReference type="EMBL" id="CAD7223242.1"/>
    </source>
</evidence>
<dbReference type="SMART" id="SM00647">
    <property type="entry name" value="IBR"/>
    <property type="match status" value="1"/>
</dbReference>
<keyword evidence="5" id="KW-0677">Repeat</keyword>
<evidence type="ECO:0000256" key="8">
    <source>
        <dbReference type="ARBA" id="ARBA00022833"/>
    </source>
</evidence>
<evidence type="ECO:0000256" key="2">
    <source>
        <dbReference type="ARBA" id="ARBA00012251"/>
    </source>
</evidence>
<keyword evidence="4" id="KW-0479">Metal-binding</keyword>
<feature type="transmembrane region" description="Helical" evidence="10">
    <location>
        <begin position="212"/>
        <end position="235"/>
    </location>
</feature>
<feature type="compositionally biased region" description="Polar residues" evidence="9">
    <location>
        <begin position="394"/>
        <end position="403"/>
    </location>
</feature>
<dbReference type="GO" id="GO:0016567">
    <property type="term" value="P:protein ubiquitination"/>
    <property type="evidence" value="ECO:0007669"/>
    <property type="project" value="InterPro"/>
</dbReference>
<keyword evidence="7" id="KW-0833">Ubl conjugation pathway</keyword>
<dbReference type="CDD" id="cd20341">
    <property type="entry name" value="BRcat_RBR_RNF14"/>
    <property type="match status" value="1"/>
</dbReference>
<feature type="region of interest" description="Disordered" evidence="9">
    <location>
        <begin position="531"/>
        <end position="593"/>
    </location>
</feature>
<feature type="transmembrane region" description="Helical" evidence="10">
    <location>
        <begin position="287"/>
        <end position="308"/>
    </location>
</feature>
<dbReference type="PANTHER" id="PTHR11685">
    <property type="entry name" value="RBR FAMILY RING FINGER AND IBR DOMAIN-CONTAINING"/>
    <property type="match status" value="1"/>
</dbReference>
<keyword evidence="6" id="KW-0863">Zinc-finger</keyword>
<feature type="compositionally biased region" description="Low complexity" evidence="9">
    <location>
        <begin position="531"/>
        <end position="542"/>
    </location>
</feature>
<proteinExistence type="predicted"/>
<dbReference type="SUPFAM" id="SSF57850">
    <property type="entry name" value="RING/U-box"/>
    <property type="match status" value="1"/>
</dbReference>
<dbReference type="OrthoDB" id="69641at2759"/>
<evidence type="ECO:0000256" key="4">
    <source>
        <dbReference type="ARBA" id="ARBA00022723"/>
    </source>
</evidence>
<protein>
    <recommendedName>
        <fullName evidence="2">RBR-type E3 ubiquitin transferase</fullName>
        <ecNumber evidence="2">2.3.2.31</ecNumber>
    </recommendedName>
</protein>
<feature type="compositionally biased region" description="Basic and acidic residues" evidence="9">
    <location>
        <begin position="553"/>
        <end position="570"/>
    </location>
</feature>
<dbReference type="GO" id="GO:0008270">
    <property type="term" value="F:zinc ion binding"/>
    <property type="evidence" value="ECO:0007669"/>
    <property type="project" value="UniProtKB-KW"/>
</dbReference>
<dbReference type="InterPro" id="IPR002867">
    <property type="entry name" value="IBR_dom"/>
</dbReference>
<feature type="transmembrane region" description="Helical" evidence="10">
    <location>
        <begin position="642"/>
        <end position="666"/>
    </location>
</feature>
<dbReference type="EMBL" id="OB660172">
    <property type="protein sequence ID" value="CAD7223242.1"/>
    <property type="molecule type" value="Genomic_DNA"/>
</dbReference>
<evidence type="ECO:0000256" key="1">
    <source>
        <dbReference type="ARBA" id="ARBA00001798"/>
    </source>
</evidence>
<sequence>MYQLISLVWRTLIGYHTAAGGSLFEEPSSVVQIKEGSVLRMTCPEDKCLSQATPHQVKHLVSSDMYIRYEALLLSSSIETMTDMMFCPRPSCQKPSVMDENMGECPQCGFVFCRHCSRTYHGVSPCKLLAEERRQVYDLYVSGDSETRRGLELKFGKRRLEELINTYKTEGWISENTKPCPKCGTGIESTSARPYEFRPPNHTDLIMDNYHLVFGGVLDIILLVMTIIGNSFLLIQELVLTPDGMRRPRMLWVVIAGLTSDKLYMAIFTLLVIALMEYRADLRLPRFLKFISGAYVVLVTPFFVVGLIKFRRIMVRPERNVEQCIFMLTSDPWYLYESLDLFVTVVIPPCIILAVYAWIRKTEMDDIAPQARNLGNPTNPPAPVQDDTQESEASRNQMGITSESPEEQLDETDSSTGRHFPKPRSSTKKGFPQCEEIIPIYTVNVEDEAELSDDGGQSGPNPRDLIKKECSEEHSAETIPLKVTSSDGGWNRQAADNFKINQGASVTPEEQCEEIAPLNLMNIEGRAKSSESCLSSLKSQNSMENQGTSEPSEEQHEEASALDPMLKEDTSPENTLGNQREQGGSQHHGGGMRLSTSVNVQADEEIQVPELELPSPILPAQSSVFSRLVQWLRGCKPNTMMIIFLFYLFHWLLMAALKIFVLWLSIAGAPTEVRPRPRPRVVSSDFAGLGLT</sequence>
<feature type="transmembrane region" description="Helical" evidence="10">
    <location>
        <begin position="250"/>
        <end position="275"/>
    </location>
</feature>
<accession>A0A7R8W1S4</accession>
<dbReference type="PROSITE" id="PS51873">
    <property type="entry name" value="TRIAD"/>
    <property type="match status" value="1"/>
</dbReference>
<evidence type="ECO:0000256" key="7">
    <source>
        <dbReference type="ARBA" id="ARBA00022786"/>
    </source>
</evidence>
<dbReference type="Gene3D" id="3.30.40.10">
    <property type="entry name" value="Zinc/RING finger domain, C3HC4 (zinc finger)"/>
    <property type="match status" value="1"/>
</dbReference>
<organism evidence="11">
    <name type="scientific">Cyprideis torosa</name>
    <dbReference type="NCBI Taxonomy" id="163714"/>
    <lineage>
        <taxon>Eukaryota</taxon>
        <taxon>Metazoa</taxon>
        <taxon>Ecdysozoa</taxon>
        <taxon>Arthropoda</taxon>
        <taxon>Crustacea</taxon>
        <taxon>Oligostraca</taxon>
        <taxon>Ostracoda</taxon>
        <taxon>Podocopa</taxon>
        <taxon>Podocopida</taxon>
        <taxon>Cytherocopina</taxon>
        <taxon>Cytheroidea</taxon>
        <taxon>Cytherideidae</taxon>
        <taxon>Cyprideis</taxon>
    </lineage>
</organism>
<keyword evidence="10" id="KW-0472">Membrane</keyword>
<dbReference type="Pfam" id="PF01485">
    <property type="entry name" value="IBR"/>
    <property type="match status" value="1"/>
</dbReference>